<evidence type="ECO:0000259" key="3">
    <source>
        <dbReference type="Pfam" id="PF14437"/>
    </source>
</evidence>
<keyword evidence="5" id="KW-1185">Reference proteome</keyword>
<evidence type="ECO:0000313" key="5">
    <source>
        <dbReference type="Proteomes" id="UP000063699"/>
    </source>
</evidence>
<dbReference type="Proteomes" id="UP000063699">
    <property type="component" value="Chromosome"/>
</dbReference>
<dbReference type="STRING" id="860235.AOZ06_17135"/>
<evidence type="ECO:0000313" key="4">
    <source>
        <dbReference type="EMBL" id="ALG08406.1"/>
    </source>
</evidence>
<reference evidence="4 5" key="1">
    <citation type="submission" date="2015-07" db="EMBL/GenBank/DDBJ databases">
        <title>Genome sequencing of Kibdelosporangium phytohabitans.</title>
        <authorList>
            <person name="Qin S."/>
            <person name="Xing K."/>
        </authorList>
    </citation>
    <scope>NUCLEOTIDE SEQUENCE [LARGE SCALE GENOMIC DNA]</scope>
    <source>
        <strain evidence="4 5">KLBMP1111</strain>
    </source>
</reference>
<evidence type="ECO:0000259" key="2">
    <source>
        <dbReference type="Pfam" id="PF13699"/>
    </source>
</evidence>
<dbReference type="EMBL" id="CP012752">
    <property type="protein sequence ID" value="ALG08406.1"/>
    <property type="molecule type" value="Genomic_DNA"/>
</dbReference>
<dbReference type="OrthoDB" id="9153660at2"/>
<feature type="domain" description="MafB19-like deaminase" evidence="3">
    <location>
        <begin position="1352"/>
        <end position="1455"/>
    </location>
</feature>
<sequence length="1465" mass="152853">MQSRQDVAETEGHASQPAQSAGPATGSALGNAAMTRAFGAGSNTPAALGLAAGASNAATARLLGGAPVSRCGPVPCDCEEPVPPELLAAALHRSATNEHTPSTPSPEFLTAVGRSGAGRPLPPGFRAEAEARFDADFTGVRVHTDNAAGQAAELVDAHAFTVGPDIYFEPGGYQPDDAGGQRLLAHELTHVVQGGGPRASGWVSHPADPAEREAESVADRFMAGGPVSVGAAGARQVRREGPAVDTSTLEQALRNDDVPGVVAQLTGHSPQELTAMRTKAQTVVSTKLEVWLLHKVRGSEAARAVGTAMSWAGAAIPGVGTAAAAAGRLLGGGGNAAAEAERGIRLLWPALSLLEKLQLYDEGWRELEQAQLDVIRAASDEQRSQVRANPALGPIYAAMDPKEEFQARLLINPTAEGKYEAMQQLLNRAPGTFHDEEDAVFDGIMELTPAQRGRFHDANRTAIESLFSEDRSTLFRNLCKGTEAQALIARLREATEGRSDDMDAVKSVVDRAVALLQERAGLRASLTGGNLPDPARVTAEARLAELNDLDQLLRFTRGGDGQLDSAGFMGVLAAARGDGAAFGADTARLGQFTSGPEARQHAFETAKQRILMSGGDVNAIKSAIMGLHAPRATPAAGAPAAAGVPSAAQQQEDQRIREELLRDPAVAGVINGLTAMQRALVTGATTADAYDETAENLNQAHESAEWGRFFQLVLRIARDPDWCTRFRASAGDPFGTYARVHGEQRTIMEAILANPRRIPLDALLAFSGDAEVLATAVADMGEEQRGRLRQGYILANQPPIGPPTEAQTTTLAEYRQFETLLRTRGAWYRIPLDGEEYQRVLWAVLGKEPTAEEMATGEGRFRAAELMYQQARARLGLDPGVSASFTETDETMQAAAREFAAQFEPMRPRRTVTSVDFAALAALHDRFTGRAAEFGEAASKVGEMAGVVAATVAGIAVVAATGGTATPAVIALAAASGAGARVVTREMMGGDYFNPASEEGVRNAVLGAVDGALAVVGSALAARGAELIGVGGRALVTSAARVGGAVAEEATAAAAQVAPSMARRIAASSVEAALDGAFSGAVSEAFGAMTDPATWRRGVWSGLVRVGEAALVAGLVGLGTGGLLGAALPVLGAGASRLWNAAMSQGIDQVLAKAGATETLAAARRAAQAGDVAEVNRLLDQLETHLSADQASALRHHLNSELTGRLGSEVGEGVLAARPADGHTIKVTESGRIIRCSRCDDILDLLDEYRAVFADNPGYVERLGRIEDLADAARKARKAKNPNASQLADQAADDAAALLRDVRTSAQARGNLAREGQPLSGAGRLPAEVVQPISPARIQEGLNSLAAQRVQRGLPPAGSATDVSTVCRLDIGGESFYGVNAHHTTMDLHVNAQTATHAEGQAFQLGARSLPASRETRAVLYVDRELCRACGDFGGVESMAKQLGLLQLDVYTPNGLALTLDFAGR</sequence>
<dbReference type="InterPro" id="IPR025295">
    <property type="entry name" value="eCIS_core_dom"/>
</dbReference>
<feature type="region of interest" description="Disordered" evidence="1">
    <location>
        <begin position="95"/>
        <end position="125"/>
    </location>
</feature>
<accession>A0A0N9HXW6</accession>
<dbReference type="GO" id="GO:0002100">
    <property type="term" value="P:tRNA wobble adenosine to inosine editing"/>
    <property type="evidence" value="ECO:0007669"/>
    <property type="project" value="InterPro"/>
</dbReference>
<dbReference type="InterPro" id="IPR058535">
    <property type="entry name" value="MafB19-deam"/>
</dbReference>
<dbReference type="Pfam" id="PF14437">
    <property type="entry name" value="MafB19-deam"/>
    <property type="match status" value="1"/>
</dbReference>
<protein>
    <submittedName>
        <fullName evidence="4">Uncharacterized protein</fullName>
    </submittedName>
</protein>
<dbReference type="KEGG" id="kphy:AOZ06_17135"/>
<feature type="region of interest" description="Disordered" evidence="1">
    <location>
        <begin position="1"/>
        <end position="28"/>
    </location>
</feature>
<feature type="compositionally biased region" description="Basic and acidic residues" evidence="1">
    <location>
        <begin position="1"/>
        <end position="12"/>
    </location>
</feature>
<dbReference type="Pfam" id="PF13699">
    <property type="entry name" value="eCIS_core"/>
    <property type="match status" value="1"/>
</dbReference>
<proteinExistence type="predicted"/>
<evidence type="ECO:0000256" key="1">
    <source>
        <dbReference type="SAM" id="MobiDB-lite"/>
    </source>
</evidence>
<organism evidence="4 5">
    <name type="scientific">Kibdelosporangium phytohabitans</name>
    <dbReference type="NCBI Taxonomy" id="860235"/>
    <lineage>
        <taxon>Bacteria</taxon>
        <taxon>Bacillati</taxon>
        <taxon>Actinomycetota</taxon>
        <taxon>Actinomycetes</taxon>
        <taxon>Pseudonocardiales</taxon>
        <taxon>Pseudonocardiaceae</taxon>
        <taxon>Kibdelosporangium</taxon>
    </lineage>
</organism>
<dbReference type="GO" id="GO:0008251">
    <property type="term" value="F:tRNA-specific adenosine deaminase activity"/>
    <property type="evidence" value="ECO:0007669"/>
    <property type="project" value="InterPro"/>
</dbReference>
<gene>
    <name evidence="4" type="ORF">AOZ06_17135</name>
</gene>
<name>A0A0N9HXW6_9PSEU</name>
<feature type="domain" description="eCIS core" evidence="2">
    <location>
        <begin position="120"/>
        <end position="196"/>
    </location>
</feature>
<dbReference type="RefSeq" id="WP_054290313.1">
    <property type="nucleotide sequence ID" value="NZ_CP012752.1"/>
</dbReference>